<sequence>MQLPSYVVVVALLCSLLFVAGVTADIGDVNNLLYNTLKASDSTITAVTTATISSGGTVQWNSAFTTGVGNRALTTTMTTDRCFHMNTMGELFVVLAALQLQQDFAFATTLDDTLNTAYTPSNLTFTNPKNGYNISYKQLMQHTSSILDTSFATFATTSSSTVTSLSTFLSSYFVTVTSGVPALNSAVFSSSQPGLATSYSFARANTALLSFILENVIADKNVGFTSLADYITATFLAPMGMSSTFFLTNASYPGLTTIPSFTGTYPSMATSNNTVSAAYYSGCVIDQMSTVTTLHPAIFADYMGFTTGGDLVRMVKGLFFSTTFSTIVSLMRDIVSISTSVARFSGQSGQGLGLQYFNGDTVCASAKGTSVVSTCTVSNATTIYGYLSNRAYMENGFLCTNTGSTTYGLVCVVTSILHTSSSTRGPANVMAMAAVTYQDLVGNVTVTGVPAATPVPAQVQSDWFGVYCFLGVYLTLLGTYFGTLALQWLFQPAALAMAADSSGAASLGYAARNSPPRDTSMMAD</sequence>
<dbReference type="Gene3D" id="3.40.710.10">
    <property type="entry name" value="DD-peptidase/beta-lactamase superfamily"/>
    <property type="match status" value="1"/>
</dbReference>
<evidence type="ECO:0000313" key="5">
    <source>
        <dbReference type="Proteomes" id="UP000051952"/>
    </source>
</evidence>
<feature type="transmembrane region" description="Helical" evidence="1">
    <location>
        <begin position="463"/>
        <end position="490"/>
    </location>
</feature>
<dbReference type="EMBL" id="CYKH01000245">
    <property type="protein sequence ID" value="CUF13614.1"/>
    <property type="molecule type" value="Genomic_DNA"/>
</dbReference>
<feature type="domain" description="Beta-lactamase-related" evidence="3">
    <location>
        <begin position="51"/>
        <end position="315"/>
    </location>
</feature>
<keyword evidence="1" id="KW-0812">Transmembrane</keyword>
<accession>A0A0S4IPS4</accession>
<dbReference type="Proteomes" id="UP000051952">
    <property type="component" value="Unassembled WGS sequence"/>
</dbReference>
<feature type="signal peptide" evidence="2">
    <location>
        <begin position="1"/>
        <end position="24"/>
    </location>
</feature>
<keyword evidence="1" id="KW-1133">Transmembrane helix</keyword>
<dbReference type="OrthoDB" id="264641at2759"/>
<keyword evidence="2" id="KW-0732">Signal</keyword>
<reference evidence="5" key="1">
    <citation type="submission" date="2015-09" db="EMBL/GenBank/DDBJ databases">
        <authorList>
            <consortium name="Pathogen Informatics"/>
        </authorList>
    </citation>
    <scope>NUCLEOTIDE SEQUENCE [LARGE SCALE GENOMIC DNA]</scope>
    <source>
        <strain evidence="5">Lake Konstanz</strain>
    </source>
</reference>
<dbReference type="AlphaFoldDB" id="A0A0S4IPS4"/>
<keyword evidence="5" id="KW-1185">Reference proteome</keyword>
<evidence type="ECO:0000256" key="1">
    <source>
        <dbReference type="SAM" id="Phobius"/>
    </source>
</evidence>
<protein>
    <submittedName>
        <fullName evidence="4">Beta lactamase-like protein, putative</fullName>
    </submittedName>
</protein>
<keyword evidence="1" id="KW-0472">Membrane</keyword>
<evidence type="ECO:0000313" key="4">
    <source>
        <dbReference type="EMBL" id="CUF13614.1"/>
    </source>
</evidence>
<proteinExistence type="predicted"/>
<dbReference type="Pfam" id="PF00144">
    <property type="entry name" value="Beta-lactamase"/>
    <property type="match status" value="1"/>
</dbReference>
<feature type="chain" id="PRO_5006621400" evidence="2">
    <location>
        <begin position="25"/>
        <end position="524"/>
    </location>
</feature>
<dbReference type="VEuPathDB" id="TriTrypDB:BSAL_59475"/>
<name>A0A0S4IPS4_BODSA</name>
<dbReference type="OMA" id="YSFARAN"/>
<evidence type="ECO:0000256" key="2">
    <source>
        <dbReference type="SAM" id="SignalP"/>
    </source>
</evidence>
<dbReference type="InterPro" id="IPR012338">
    <property type="entry name" value="Beta-lactam/transpept-like"/>
</dbReference>
<dbReference type="SUPFAM" id="SSF56601">
    <property type="entry name" value="beta-lactamase/transpeptidase-like"/>
    <property type="match status" value="1"/>
</dbReference>
<gene>
    <name evidence="4" type="ORF">BSAL_59475</name>
</gene>
<dbReference type="InterPro" id="IPR001466">
    <property type="entry name" value="Beta-lactam-related"/>
</dbReference>
<organism evidence="4 5">
    <name type="scientific">Bodo saltans</name>
    <name type="common">Flagellated protozoan</name>
    <dbReference type="NCBI Taxonomy" id="75058"/>
    <lineage>
        <taxon>Eukaryota</taxon>
        <taxon>Discoba</taxon>
        <taxon>Euglenozoa</taxon>
        <taxon>Kinetoplastea</taxon>
        <taxon>Metakinetoplastina</taxon>
        <taxon>Eubodonida</taxon>
        <taxon>Bodonidae</taxon>
        <taxon>Bodo</taxon>
    </lineage>
</organism>
<evidence type="ECO:0000259" key="3">
    <source>
        <dbReference type="Pfam" id="PF00144"/>
    </source>
</evidence>